<feature type="domain" description="THUMP-like" evidence="1">
    <location>
        <begin position="322"/>
        <end position="392"/>
    </location>
</feature>
<dbReference type="SUPFAM" id="SSF53335">
    <property type="entry name" value="S-adenosyl-L-methionine-dependent methyltransferases"/>
    <property type="match status" value="1"/>
</dbReference>
<dbReference type="Gene3D" id="1.10.10.1110">
    <property type="entry name" value="Methyltransferase PG1098, N-terminal domain"/>
    <property type="match status" value="1"/>
</dbReference>
<dbReference type="GO" id="GO:0032259">
    <property type="term" value="P:methylation"/>
    <property type="evidence" value="ECO:0007669"/>
    <property type="project" value="UniProtKB-KW"/>
</dbReference>
<keyword evidence="3" id="KW-0808">Transferase</keyword>
<dbReference type="InterPro" id="IPR029063">
    <property type="entry name" value="SAM-dependent_MTases_sf"/>
</dbReference>
<keyword evidence="3" id="KW-0489">Methyltransferase</keyword>
<feature type="domain" description="PG-1098 ferredoxin-like" evidence="2">
    <location>
        <begin position="279"/>
        <end position="321"/>
    </location>
</feature>
<dbReference type="Gene3D" id="3.40.50.150">
    <property type="entry name" value="Vaccinia Virus protein VP39"/>
    <property type="match status" value="1"/>
</dbReference>
<reference evidence="3" key="1">
    <citation type="submission" date="2022-06" db="EMBL/GenBank/DDBJ databases">
        <title>Gramella sediminis sp. nov., isolated from deep-sea sediment of the Indian Ocean.</title>
        <authorList>
            <person name="Yang L."/>
        </authorList>
    </citation>
    <scope>NUCLEOTIDE SEQUENCE</scope>
    <source>
        <strain evidence="3">HMD3159</strain>
    </source>
</reference>
<name>A0ABT0Z3S3_9FLAO</name>
<dbReference type="Pfam" id="PF18096">
    <property type="entry name" value="Thump_like"/>
    <property type="match status" value="1"/>
</dbReference>
<keyword evidence="4" id="KW-1185">Reference proteome</keyword>
<dbReference type="InterPro" id="IPR041497">
    <property type="entry name" value="Thump-like"/>
</dbReference>
<comment type="caution">
    <text evidence="3">The sequence shown here is derived from an EMBL/GenBank/DDBJ whole genome shotgun (WGS) entry which is preliminary data.</text>
</comment>
<protein>
    <submittedName>
        <fullName evidence="3">Class I SAM-dependent methyltransferase</fullName>
    </submittedName>
</protein>
<evidence type="ECO:0000313" key="4">
    <source>
        <dbReference type="Proteomes" id="UP001155077"/>
    </source>
</evidence>
<dbReference type="Pfam" id="PF22013">
    <property type="entry name" value="PG_1098_Fer"/>
    <property type="match status" value="1"/>
</dbReference>
<dbReference type="CDD" id="cd02440">
    <property type="entry name" value="AdoMet_MTases"/>
    <property type="match status" value="1"/>
</dbReference>
<gene>
    <name evidence="3" type="ORF">NE848_11750</name>
</gene>
<dbReference type="EMBL" id="JAMSCK010000004">
    <property type="protein sequence ID" value="MCM8570055.1"/>
    <property type="molecule type" value="Genomic_DNA"/>
</dbReference>
<accession>A0ABT0Z3S3</accession>
<evidence type="ECO:0000259" key="1">
    <source>
        <dbReference type="Pfam" id="PF18096"/>
    </source>
</evidence>
<dbReference type="Proteomes" id="UP001155077">
    <property type="component" value="Unassembled WGS sequence"/>
</dbReference>
<proteinExistence type="predicted"/>
<dbReference type="GO" id="GO:0008168">
    <property type="term" value="F:methyltransferase activity"/>
    <property type="evidence" value="ECO:0007669"/>
    <property type="project" value="UniProtKB-KW"/>
</dbReference>
<evidence type="ECO:0000259" key="2">
    <source>
        <dbReference type="Pfam" id="PF22013"/>
    </source>
</evidence>
<organism evidence="3 4">
    <name type="scientific">Gramella jeungdoensis</name>
    <dbReference type="NCBI Taxonomy" id="708091"/>
    <lineage>
        <taxon>Bacteria</taxon>
        <taxon>Pseudomonadati</taxon>
        <taxon>Bacteroidota</taxon>
        <taxon>Flavobacteriia</taxon>
        <taxon>Flavobacteriales</taxon>
        <taxon>Flavobacteriaceae</taxon>
        <taxon>Christiangramia</taxon>
    </lineage>
</organism>
<evidence type="ECO:0000313" key="3">
    <source>
        <dbReference type="EMBL" id="MCM8570055.1"/>
    </source>
</evidence>
<dbReference type="InterPro" id="IPR054168">
    <property type="entry name" value="PG_1098_Fer"/>
</dbReference>
<sequence>MLNQALFDPKVARFIKENQNKDIPALILKGSPFEEITVQELAVQIKGLKVAKKKFPEFYGTEGIIYPPKLNLEQTSSEVTARYKASLVDGRKAIDLTGGMGIDSYFLSKRFEELTYCEINEELAGIASHNFEVLKANNITVKPKNGLEILKETSEKFDWLYADPARRDEHGGKVFKLEDCEPNIPANLGMIFQHTENVMIKTSPILDISAGITELKNVKEIHIVAIGNEVKELLWMLQKDFKDEPAIKTVNFEKNGVQEFSGVKTVDIEKPIFGDPEVYLYEPNAAIMKSGMYNRLAIQTDTKKLNPNSHLYTSKALKSFPGRSFEIIDIKQYKDSDIKRYFKGKNANVTTRNFPESVEQIRKKFKIKDGGEDYIFFTTNPDEQKIVIVCKKV</sequence>
<dbReference type="RefSeq" id="WP_252113790.1">
    <property type="nucleotide sequence ID" value="NZ_JAMSCK010000004.1"/>
</dbReference>